<feature type="compositionally biased region" description="Low complexity" evidence="1">
    <location>
        <begin position="30"/>
        <end position="47"/>
    </location>
</feature>
<protein>
    <submittedName>
        <fullName evidence="3">ABC-type sugar transport system, periplasmic component</fullName>
    </submittedName>
</protein>
<dbReference type="STRING" id="1195236.CTER_4255"/>
<gene>
    <name evidence="3" type="ORF">CTER_4255</name>
</gene>
<sequence length="465" mass="51826">MKRMAKLLSTALAATFLISATLTGCGGTKPASESSNAGDSSTSASTGAPAKEITLKFYTATDEATNNQRKWPEFITEFEKKNPGIKVEMAPLVANVNNDEYKKKADLMIAAGEQIDLLRTSALYELTEWADNGVVEPLDEYAGNAGVNLLDEYKGLAPYNDKIYAIPEEITPWLVFINKDMLDAAGLPLPPKDWTWEDYREYAKKLTKGEGANKIYGSFMNEWSNFFTVGTQSEIMDNPFFTADNKLNFDNPTFRDGLQFRYDLENVDKSQVPYVDLTSQKLKYRTMFFSGKVAMVCMGSWMVTDIQLTDKYPHTFKTTFATYPRWTTNSKPNTSQLDGAGIGWSINSKSANKQAAFKFLTALTSEGLEIGHKTWSAWKKTNADEMIKGLVGPDESLYDLEAFKNVVFDPERVDNIVTRSGPGESEIIDVFTEEAEKYFVGGQSLDTTLKNTKNKANAIMEKAAK</sequence>
<dbReference type="CDD" id="cd13585">
    <property type="entry name" value="PBP2_TMBP_like"/>
    <property type="match status" value="1"/>
</dbReference>
<proteinExistence type="predicted"/>
<dbReference type="PROSITE" id="PS51257">
    <property type="entry name" value="PROKAR_LIPOPROTEIN"/>
    <property type="match status" value="1"/>
</dbReference>
<keyword evidence="3" id="KW-0813">Transport</keyword>
<dbReference type="EMBL" id="AORV01000060">
    <property type="protein sequence ID" value="EMS70130.1"/>
    <property type="molecule type" value="Genomic_DNA"/>
</dbReference>
<dbReference type="PANTHER" id="PTHR43649">
    <property type="entry name" value="ARABINOSE-BINDING PROTEIN-RELATED"/>
    <property type="match status" value="1"/>
</dbReference>
<dbReference type="RefSeq" id="WP_004629259.1">
    <property type="nucleotide sequence ID" value="NZ_AORV01000060.1"/>
</dbReference>
<dbReference type="PANTHER" id="PTHR43649:SF12">
    <property type="entry name" value="DIACETYLCHITOBIOSE BINDING PROTEIN DASA"/>
    <property type="match status" value="1"/>
</dbReference>
<organism evidence="3 4">
    <name type="scientific">Ruminiclostridium cellobioparum subsp. termitidis CT1112</name>
    <dbReference type="NCBI Taxonomy" id="1195236"/>
    <lineage>
        <taxon>Bacteria</taxon>
        <taxon>Bacillati</taxon>
        <taxon>Bacillota</taxon>
        <taxon>Clostridia</taxon>
        <taxon>Eubacteriales</taxon>
        <taxon>Oscillospiraceae</taxon>
        <taxon>Ruminiclostridium</taxon>
    </lineage>
</organism>
<feature type="region of interest" description="Disordered" evidence="1">
    <location>
        <begin position="28"/>
        <end position="47"/>
    </location>
</feature>
<keyword evidence="4" id="KW-1185">Reference proteome</keyword>
<evidence type="ECO:0000256" key="2">
    <source>
        <dbReference type="SAM" id="SignalP"/>
    </source>
</evidence>
<keyword evidence="2" id="KW-0732">Signal</keyword>
<dbReference type="InterPro" id="IPR006059">
    <property type="entry name" value="SBP"/>
</dbReference>
<dbReference type="eggNOG" id="COG1653">
    <property type="taxonomic scope" value="Bacteria"/>
</dbReference>
<dbReference type="PATRIC" id="fig|1195236.3.peg.4431"/>
<accession>S0FG09</accession>
<dbReference type="Proteomes" id="UP000014155">
    <property type="component" value="Unassembled WGS sequence"/>
</dbReference>
<evidence type="ECO:0000256" key="1">
    <source>
        <dbReference type="SAM" id="MobiDB-lite"/>
    </source>
</evidence>
<feature type="signal peptide" evidence="2">
    <location>
        <begin position="1"/>
        <end position="20"/>
    </location>
</feature>
<reference evidence="3 4" key="1">
    <citation type="journal article" date="2013" name="Genome Announc.">
        <title>Draft Genome Sequence of the Cellulolytic, Mesophilic, Anaerobic Bacterium Clostridium termitidis Strain CT1112 (DSM 5398).</title>
        <authorList>
            <person name="Lal S."/>
            <person name="Ramachandran U."/>
            <person name="Zhang X."/>
            <person name="Munir R."/>
            <person name="Sparling R."/>
            <person name="Levin D.B."/>
        </authorList>
    </citation>
    <scope>NUCLEOTIDE SEQUENCE [LARGE SCALE GENOMIC DNA]</scope>
    <source>
        <strain evidence="3 4">CT1112</strain>
    </source>
</reference>
<dbReference type="SUPFAM" id="SSF53850">
    <property type="entry name" value="Periplasmic binding protein-like II"/>
    <property type="match status" value="1"/>
</dbReference>
<dbReference type="InterPro" id="IPR050490">
    <property type="entry name" value="Bact_solute-bd_prot1"/>
</dbReference>
<keyword evidence="3" id="KW-0762">Sugar transport</keyword>
<evidence type="ECO:0000313" key="4">
    <source>
        <dbReference type="Proteomes" id="UP000014155"/>
    </source>
</evidence>
<evidence type="ECO:0000313" key="3">
    <source>
        <dbReference type="EMBL" id="EMS70130.1"/>
    </source>
</evidence>
<dbReference type="Gene3D" id="3.40.190.10">
    <property type="entry name" value="Periplasmic binding protein-like II"/>
    <property type="match status" value="1"/>
</dbReference>
<comment type="caution">
    <text evidence="3">The sequence shown here is derived from an EMBL/GenBank/DDBJ whole genome shotgun (WGS) entry which is preliminary data.</text>
</comment>
<dbReference type="Pfam" id="PF01547">
    <property type="entry name" value="SBP_bac_1"/>
    <property type="match status" value="1"/>
</dbReference>
<dbReference type="AlphaFoldDB" id="S0FG09"/>
<feature type="chain" id="PRO_5039096482" evidence="2">
    <location>
        <begin position="21"/>
        <end position="465"/>
    </location>
</feature>
<name>S0FG09_RUMCE</name>